<evidence type="ECO:0000256" key="3">
    <source>
        <dbReference type="ARBA" id="ARBA00022670"/>
    </source>
</evidence>
<evidence type="ECO:0000313" key="7">
    <source>
        <dbReference type="Proteomes" id="UP000518266"/>
    </source>
</evidence>
<organism evidence="6 7">
    <name type="scientific">Dissostichus mawsoni</name>
    <name type="common">Antarctic cod</name>
    <dbReference type="NCBI Taxonomy" id="36200"/>
    <lineage>
        <taxon>Eukaryota</taxon>
        <taxon>Metazoa</taxon>
        <taxon>Chordata</taxon>
        <taxon>Craniata</taxon>
        <taxon>Vertebrata</taxon>
        <taxon>Euteleostomi</taxon>
        <taxon>Actinopterygii</taxon>
        <taxon>Neopterygii</taxon>
        <taxon>Teleostei</taxon>
        <taxon>Neoteleostei</taxon>
        <taxon>Acanthomorphata</taxon>
        <taxon>Eupercaria</taxon>
        <taxon>Perciformes</taxon>
        <taxon>Notothenioidei</taxon>
        <taxon>Nototheniidae</taxon>
        <taxon>Dissostichus</taxon>
    </lineage>
</organism>
<keyword evidence="3" id="KW-0645">Protease</keyword>
<dbReference type="CDD" id="cd00501">
    <property type="entry name" value="Peptidase_C15"/>
    <property type="match status" value="1"/>
</dbReference>
<dbReference type="Gene3D" id="3.40.630.20">
    <property type="entry name" value="Peptidase C15, pyroglutamyl peptidase I-like"/>
    <property type="match status" value="1"/>
</dbReference>
<dbReference type="EMBL" id="JAAKFY010000004">
    <property type="protein sequence ID" value="KAF3858455.1"/>
    <property type="molecule type" value="Genomic_DNA"/>
</dbReference>
<dbReference type="GO" id="GO:0006508">
    <property type="term" value="P:proteolysis"/>
    <property type="evidence" value="ECO:0007669"/>
    <property type="project" value="UniProtKB-KW"/>
</dbReference>
<comment type="caution">
    <text evidence="6">The sequence shown here is derived from an EMBL/GenBank/DDBJ whole genome shotgun (WGS) entry which is preliminary data.</text>
</comment>
<evidence type="ECO:0000256" key="2">
    <source>
        <dbReference type="ARBA" id="ARBA00022490"/>
    </source>
</evidence>
<evidence type="ECO:0000256" key="4">
    <source>
        <dbReference type="ARBA" id="ARBA00022801"/>
    </source>
</evidence>
<dbReference type="Pfam" id="PF01470">
    <property type="entry name" value="Peptidase_C15"/>
    <property type="match status" value="1"/>
</dbReference>
<reference evidence="6 7" key="1">
    <citation type="submission" date="2020-03" db="EMBL/GenBank/DDBJ databases">
        <title>Dissostichus mawsoni Genome sequencing and assembly.</title>
        <authorList>
            <person name="Park H."/>
        </authorList>
    </citation>
    <scope>NUCLEOTIDE SEQUENCE [LARGE SCALE GENOMIC DNA]</scope>
    <source>
        <strain evidence="6">DM0001</strain>
        <tissue evidence="6">Muscle</tissue>
    </source>
</reference>
<evidence type="ECO:0000256" key="1">
    <source>
        <dbReference type="ARBA" id="ARBA00006641"/>
    </source>
</evidence>
<keyword evidence="4" id="KW-0378">Hydrolase</keyword>
<sequence length="370" mass="40214">MDHVQLSSSSSLSAILFLTLSSSREILSSFLLRHLEAATLFLSFFLSALMRSWLSMSMGDRGAVPEALHVWHSLRLVLHQPGGLESGQRSRGLLLLLLLHAGQMRRRRREGDGVRGVVDVGGSEELQSVHAASLAQLVLLVEILQRLHETLRELLLVTGRLRVEELGGRVGGSDQSVGLDDKALQVRGGFEPFGGHAVNSSWVAVQELEKLGLGEAVDLHVCEVPVEYQAVQDLLPSLWKEPQPQLVVHVGVSGLATTVTLEQCGHNKGYKRLDNCSFCPASQCCMDSGPDCIQSVLDMETVCKTVNGSDLGVTLSVSKDAGRYLCDYTYYTSLYLGHGHSAFIHVPPLGKPYSSQDLGELCRPPSSGHL</sequence>
<proteinExistence type="inferred from homology"/>
<keyword evidence="2" id="KW-0963">Cytoplasm</keyword>
<dbReference type="OrthoDB" id="407146at2759"/>
<dbReference type="SUPFAM" id="SSF53182">
    <property type="entry name" value="Pyrrolidone carboxyl peptidase (pyroglutamate aminopeptidase)"/>
    <property type="match status" value="1"/>
</dbReference>
<dbReference type="GO" id="GO:0016920">
    <property type="term" value="F:pyroglutamyl-peptidase activity"/>
    <property type="evidence" value="ECO:0007669"/>
    <property type="project" value="InterPro"/>
</dbReference>
<keyword evidence="5" id="KW-0788">Thiol protease</keyword>
<comment type="similarity">
    <text evidence="1">Belongs to the peptidase C15 family.</text>
</comment>
<gene>
    <name evidence="6" type="ORF">F7725_011656</name>
</gene>
<keyword evidence="7" id="KW-1185">Reference proteome</keyword>
<evidence type="ECO:0008006" key="8">
    <source>
        <dbReference type="Google" id="ProtNLM"/>
    </source>
</evidence>
<dbReference type="AlphaFoldDB" id="A0A7J5Z9N4"/>
<dbReference type="InterPro" id="IPR000816">
    <property type="entry name" value="Peptidase_C15"/>
</dbReference>
<name>A0A7J5Z9N4_DISMA</name>
<dbReference type="InterPro" id="IPR036440">
    <property type="entry name" value="Peptidase_C15-like_sf"/>
</dbReference>
<accession>A0A7J5Z9N4</accession>
<dbReference type="PANTHER" id="PTHR23402:SF1">
    <property type="entry name" value="PYROGLUTAMYL-PEPTIDASE I"/>
    <property type="match status" value="1"/>
</dbReference>
<dbReference type="GO" id="GO:0005829">
    <property type="term" value="C:cytosol"/>
    <property type="evidence" value="ECO:0007669"/>
    <property type="project" value="InterPro"/>
</dbReference>
<protein>
    <recommendedName>
        <fullName evidence="8">Pyroglutamyl-peptidase I</fullName>
    </recommendedName>
</protein>
<evidence type="ECO:0000313" key="6">
    <source>
        <dbReference type="EMBL" id="KAF3858455.1"/>
    </source>
</evidence>
<dbReference type="Proteomes" id="UP000518266">
    <property type="component" value="Unassembled WGS sequence"/>
</dbReference>
<dbReference type="PRINTS" id="PR00706">
    <property type="entry name" value="PYROGLUPTASE"/>
</dbReference>
<dbReference type="InterPro" id="IPR016125">
    <property type="entry name" value="Peptidase_C15-like"/>
</dbReference>
<dbReference type="PANTHER" id="PTHR23402">
    <property type="entry name" value="PROTEASE FAMILY C15 PYROGLUTAMYL-PEPTIDASE I-RELATED"/>
    <property type="match status" value="1"/>
</dbReference>
<evidence type="ECO:0000256" key="5">
    <source>
        <dbReference type="ARBA" id="ARBA00022807"/>
    </source>
</evidence>